<dbReference type="GO" id="GO:0009404">
    <property type="term" value="P:toxin metabolic process"/>
    <property type="evidence" value="ECO:0007669"/>
    <property type="project" value="UniProtKB-UniRule"/>
</dbReference>
<reference evidence="4" key="1">
    <citation type="journal article" date="2014" name="Int. J. Syst. Evol. Microbiol.">
        <title>Complete genome sequence of Corynebacterium casei LMG S-19264T (=DSM 44701T), isolated from a smear-ripened cheese.</title>
        <authorList>
            <consortium name="US DOE Joint Genome Institute (JGI-PGF)"/>
            <person name="Walter F."/>
            <person name="Albersmeier A."/>
            <person name="Kalinowski J."/>
            <person name="Ruckert C."/>
        </authorList>
    </citation>
    <scope>NUCLEOTIDE SEQUENCE</scope>
    <source>
        <strain evidence="4">KCTC 42651</strain>
    </source>
</reference>
<evidence type="ECO:0000256" key="1">
    <source>
        <dbReference type="ARBA" id="ARBA00005686"/>
    </source>
</evidence>
<dbReference type="InterPro" id="IPR003996">
    <property type="entry name" value="RTX_toxin-activating_protC_bac"/>
</dbReference>
<comment type="subcellular location">
    <subcellularLocation>
        <location evidence="2">Cytoplasm</location>
    </subcellularLocation>
</comment>
<dbReference type="GO" id="GO:0031640">
    <property type="term" value="P:killing of cells of another organism"/>
    <property type="evidence" value="ECO:0007669"/>
    <property type="project" value="UniProtKB-KW"/>
</dbReference>
<keyword evidence="5" id="KW-1185">Reference proteome</keyword>
<reference evidence="4" key="2">
    <citation type="submission" date="2020-09" db="EMBL/GenBank/DDBJ databases">
        <authorList>
            <person name="Sun Q."/>
            <person name="Kim S."/>
        </authorList>
    </citation>
    <scope>NUCLEOTIDE SEQUENCE</scope>
    <source>
        <strain evidence="4">KCTC 42651</strain>
    </source>
</reference>
<proteinExistence type="inferred from homology"/>
<feature type="region of interest" description="Disordered" evidence="3">
    <location>
        <begin position="1"/>
        <end position="72"/>
    </location>
</feature>
<keyword evidence="2" id="KW-0963">Cytoplasm</keyword>
<evidence type="ECO:0000256" key="3">
    <source>
        <dbReference type="SAM" id="MobiDB-lite"/>
    </source>
</evidence>
<keyword evidence="2" id="KW-0808">Transferase</keyword>
<dbReference type="GO" id="GO:0016746">
    <property type="term" value="F:acyltransferase activity"/>
    <property type="evidence" value="ECO:0007669"/>
    <property type="project" value="UniProtKB-UniRule"/>
</dbReference>
<comment type="similarity">
    <text evidence="1 2">Belongs to the RTX toxin acyltransferase family.</text>
</comment>
<gene>
    <name evidence="4" type="ORF">GCM10017083_39000</name>
</gene>
<sequence>MSDIVFGTDGSENPEEGSKKPAGRSRPAAAAAKGAAAAASKAASRAVSGPASGAAAAKPAPASGADAQPANEPVRDDMTRLLGQIVTLLGQSSGHRHVFVSDLEWMVLPALMARQARIWRRQTESGAVPVIYASWALVDTAVEARLRQGQMRLKPNEWRCGDRPWLIDMVAPFGGTDAALTELADQLFPGKTLNALVSSATGGFTVREIRGKSPEK</sequence>
<dbReference type="PRINTS" id="PR01489">
    <property type="entry name" value="RTXTOXINC"/>
</dbReference>
<protein>
    <recommendedName>
        <fullName evidence="2">RTX toxin-activating lysine-acyltransferase</fullName>
        <ecNumber evidence="2">2.3.1.-</ecNumber>
    </recommendedName>
</protein>
<dbReference type="Proteomes" id="UP000630353">
    <property type="component" value="Unassembled WGS sequence"/>
</dbReference>
<organism evidence="4 5">
    <name type="scientific">Thalassobaculum fulvum</name>
    <dbReference type="NCBI Taxonomy" id="1633335"/>
    <lineage>
        <taxon>Bacteria</taxon>
        <taxon>Pseudomonadati</taxon>
        <taxon>Pseudomonadota</taxon>
        <taxon>Alphaproteobacteria</taxon>
        <taxon>Rhodospirillales</taxon>
        <taxon>Thalassobaculaceae</taxon>
        <taxon>Thalassobaculum</taxon>
    </lineage>
</organism>
<evidence type="ECO:0000256" key="2">
    <source>
        <dbReference type="RuleBase" id="RU368102"/>
    </source>
</evidence>
<comment type="caution">
    <text evidence="4">The sequence shown here is derived from an EMBL/GenBank/DDBJ whole genome shotgun (WGS) entry which is preliminary data.</text>
</comment>
<evidence type="ECO:0000313" key="5">
    <source>
        <dbReference type="Proteomes" id="UP000630353"/>
    </source>
</evidence>
<comment type="function">
    <text evidence="2">Involved in fatty acylation of protoxin at internal lysine residues, thereby converting it to the active toxin.</text>
</comment>
<name>A0A918XW43_9PROT</name>
<dbReference type="EMBL" id="BMZS01000009">
    <property type="protein sequence ID" value="GHD57458.1"/>
    <property type="molecule type" value="Genomic_DNA"/>
</dbReference>
<dbReference type="EC" id="2.3.1.-" evidence="2"/>
<keyword evidence="2" id="KW-0012">Acyltransferase</keyword>
<evidence type="ECO:0000313" key="4">
    <source>
        <dbReference type="EMBL" id="GHD57458.1"/>
    </source>
</evidence>
<dbReference type="Pfam" id="PF02794">
    <property type="entry name" value="HlyC"/>
    <property type="match status" value="1"/>
</dbReference>
<keyword evidence="2" id="KW-0204">Cytolysis</keyword>
<feature type="compositionally biased region" description="Low complexity" evidence="3">
    <location>
        <begin position="24"/>
        <end position="67"/>
    </location>
</feature>
<dbReference type="GO" id="GO:0005737">
    <property type="term" value="C:cytoplasm"/>
    <property type="evidence" value="ECO:0007669"/>
    <property type="project" value="UniProtKB-SubCell"/>
</dbReference>
<dbReference type="AlphaFoldDB" id="A0A918XW43"/>
<dbReference type="RefSeq" id="WP_189992742.1">
    <property type="nucleotide sequence ID" value="NZ_BMZS01000009.1"/>
</dbReference>
<accession>A0A918XW43</accession>